<keyword evidence="2" id="KW-1185">Reference proteome</keyword>
<proteinExistence type="predicted"/>
<protein>
    <submittedName>
        <fullName evidence="1">Uncharacterized protein</fullName>
    </submittedName>
</protein>
<dbReference type="RefSeq" id="WP_106253352.1">
    <property type="nucleotide sequence ID" value="NZ_JBFAIL010000063.1"/>
</dbReference>
<accession>A0A2T0LM57</accession>
<name>A0A2T0LM57_9ACTN</name>
<organism evidence="1 2">
    <name type="scientific">Nonomuraea fuscirosea</name>
    <dbReference type="NCBI Taxonomy" id="1291556"/>
    <lineage>
        <taxon>Bacteria</taxon>
        <taxon>Bacillati</taxon>
        <taxon>Actinomycetota</taxon>
        <taxon>Actinomycetes</taxon>
        <taxon>Streptosporangiales</taxon>
        <taxon>Streptosporangiaceae</taxon>
        <taxon>Nonomuraea</taxon>
    </lineage>
</organism>
<comment type="caution">
    <text evidence="1">The sequence shown here is derived from an EMBL/GenBank/DDBJ whole genome shotgun (WGS) entry which is preliminary data.</text>
</comment>
<evidence type="ECO:0000313" key="2">
    <source>
        <dbReference type="Proteomes" id="UP000238312"/>
    </source>
</evidence>
<dbReference type="Proteomes" id="UP000238312">
    <property type="component" value="Unassembled WGS sequence"/>
</dbReference>
<dbReference type="EMBL" id="PVNG01000052">
    <property type="protein sequence ID" value="PRX44120.1"/>
    <property type="molecule type" value="Genomic_DNA"/>
</dbReference>
<sequence>MAQLYKGERDASTVAVPLELKERIEAAAVRHGYKRPGVYLNDLISGLHPDHRQQPEFAESIGSLIPLLLPRTPEWTSSNRHVFAIRTPVGVKSRIKSAYESLGYSQRTAYLVALMSALHPAAPGDDRESIMRDAPMLAPEAAHSLVDVVLDGSVDIPFPSAAKSGPEQQTLLDRYELEHPQQTAA</sequence>
<evidence type="ECO:0000313" key="1">
    <source>
        <dbReference type="EMBL" id="PRX44120.1"/>
    </source>
</evidence>
<reference evidence="1 2" key="1">
    <citation type="submission" date="2018-03" db="EMBL/GenBank/DDBJ databases">
        <title>Genomic Encyclopedia of Type Strains, Phase III (KMG-III): the genomes of soil and plant-associated and newly described type strains.</title>
        <authorList>
            <person name="Whitman W."/>
        </authorList>
    </citation>
    <scope>NUCLEOTIDE SEQUENCE [LARGE SCALE GENOMIC DNA]</scope>
    <source>
        <strain evidence="1 2">CGMCC 4.7104</strain>
    </source>
</reference>
<dbReference type="AlphaFoldDB" id="A0A2T0LM57"/>
<dbReference type="OrthoDB" id="4772335at2"/>
<gene>
    <name evidence="1" type="ORF">B0I32_15215</name>
</gene>